<proteinExistence type="predicted"/>
<reference evidence="2 3" key="1">
    <citation type="submission" date="2023-09" db="EMBL/GenBank/DDBJ databases">
        <title>Multi-omics analysis of a traditional fermented food reveals byproduct-associated fungal strains for waste-to-food upcycling.</title>
        <authorList>
            <consortium name="Lawrence Berkeley National Laboratory"/>
            <person name="Rekdal V.M."/>
            <person name="Villalobos-Escobedo J.M."/>
            <person name="Rodriguez-Valeron N."/>
            <person name="Garcia M.O."/>
            <person name="Vasquez D.P."/>
            <person name="Damayanti I."/>
            <person name="Sorensen P.M."/>
            <person name="Baidoo E.E."/>
            <person name="De Carvalho A.C."/>
            <person name="Riley R."/>
            <person name="Lipzen A."/>
            <person name="He G."/>
            <person name="Yan M."/>
            <person name="Haridas S."/>
            <person name="Daum C."/>
            <person name="Yoshinaga Y."/>
            <person name="Ng V."/>
            <person name="Grigoriev I.V."/>
            <person name="Munk R."/>
            <person name="Nuraida L."/>
            <person name="Wijaya C.H."/>
            <person name="Morales P.-C."/>
            <person name="Keasling J.D."/>
        </authorList>
    </citation>
    <scope>NUCLEOTIDE SEQUENCE [LARGE SCALE GENOMIC DNA]</scope>
    <source>
        <strain evidence="2 3">FGSC 2613</strain>
    </source>
</reference>
<keyword evidence="1" id="KW-0472">Membrane</keyword>
<comment type="caution">
    <text evidence="2">The sequence shown here is derived from an EMBL/GenBank/DDBJ whole genome shotgun (WGS) entry which is preliminary data.</text>
</comment>
<evidence type="ECO:0000313" key="2">
    <source>
        <dbReference type="EMBL" id="KAL0474517.1"/>
    </source>
</evidence>
<keyword evidence="1" id="KW-0812">Transmembrane</keyword>
<sequence length="68" mass="7872">MLRSTTQQPTSWSYLCATLSPFLTFFFFYRWASAFNSVGSRAVWVCNLFAYLESMICITSWNVAPTPR</sequence>
<keyword evidence="1" id="KW-1133">Transmembrane helix</keyword>
<evidence type="ECO:0000313" key="3">
    <source>
        <dbReference type="Proteomes" id="UP001451303"/>
    </source>
</evidence>
<accession>A0ABR3DPB9</accession>
<gene>
    <name evidence="2" type="ORF">QR685DRAFT_510079</name>
</gene>
<evidence type="ECO:0000256" key="1">
    <source>
        <dbReference type="SAM" id="Phobius"/>
    </source>
</evidence>
<name>A0ABR3DPB9_NEUIN</name>
<protein>
    <recommendedName>
        <fullName evidence="4">Secreted protein</fullName>
    </recommendedName>
</protein>
<evidence type="ECO:0008006" key="4">
    <source>
        <dbReference type="Google" id="ProtNLM"/>
    </source>
</evidence>
<feature type="transmembrane region" description="Helical" evidence="1">
    <location>
        <begin position="12"/>
        <end position="32"/>
    </location>
</feature>
<organism evidence="2 3">
    <name type="scientific">Neurospora intermedia</name>
    <dbReference type="NCBI Taxonomy" id="5142"/>
    <lineage>
        <taxon>Eukaryota</taxon>
        <taxon>Fungi</taxon>
        <taxon>Dikarya</taxon>
        <taxon>Ascomycota</taxon>
        <taxon>Pezizomycotina</taxon>
        <taxon>Sordariomycetes</taxon>
        <taxon>Sordariomycetidae</taxon>
        <taxon>Sordariales</taxon>
        <taxon>Sordariaceae</taxon>
        <taxon>Neurospora</taxon>
    </lineage>
</organism>
<dbReference type="Proteomes" id="UP001451303">
    <property type="component" value="Unassembled WGS sequence"/>
</dbReference>
<feature type="transmembrane region" description="Helical" evidence="1">
    <location>
        <begin position="44"/>
        <end position="64"/>
    </location>
</feature>
<keyword evidence="3" id="KW-1185">Reference proteome</keyword>
<dbReference type="EMBL" id="JAVLET010000001">
    <property type="protein sequence ID" value="KAL0474517.1"/>
    <property type="molecule type" value="Genomic_DNA"/>
</dbReference>